<reference evidence="1 2" key="1">
    <citation type="submission" date="2016-10" db="EMBL/GenBank/DDBJ databases">
        <authorList>
            <person name="de Groot N.N."/>
        </authorList>
    </citation>
    <scope>NUCLEOTIDE SEQUENCE [LARGE SCALE GENOMIC DNA]</scope>
    <source>
        <strain evidence="1 2">DSM 43019</strain>
    </source>
</reference>
<evidence type="ECO:0000313" key="1">
    <source>
        <dbReference type="EMBL" id="SFF04891.1"/>
    </source>
</evidence>
<dbReference type="OrthoDB" id="8402552at2"/>
<dbReference type="Proteomes" id="UP000199645">
    <property type="component" value="Unassembled WGS sequence"/>
</dbReference>
<protein>
    <submittedName>
        <fullName evidence="1">Uncharacterized protein</fullName>
    </submittedName>
</protein>
<name>A0A1I2FKA8_9ACTN</name>
<dbReference type="AlphaFoldDB" id="A0A1I2FKA8"/>
<dbReference type="STRING" id="35752.SAMN05421541_105421"/>
<dbReference type="EMBL" id="FONV01000005">
    <property type="protein sequence ID" value="SFF04891.1"/>
    <property type="molecule type" value="Genomic_DNA"/>
</dbReference>
<keyword evidence="2" id="KW-1185">Reference proteome</keyword>
<proteinExistence type="predicted"/>
<sequence>MSARRTLFAFALDQSPPGESRAIEYRGFRCVTRSPKDLRRHGAAAAARLDAYFARPAARPDELLDAFHDVDVPIHHNVHLAAAASHADPNRVREAGRWLIRNSVHECSATLGLALLAEDTDPADLPDIETMGRLGDRFAPLAARAIRRRTPDMTPLIRLAGDAHGWARAYYVEALCEVATLAPVRAFLLRHASDGDYLNGYFARRVAIVASLHEAITVPDPDEELVDHTGRLLTVMTFGSGMGSDLGSYPAAGPVLTAYAGHLGRMAPTLERYRRAACLGEHLTTRAPEQIGRTPEQHARLIRRFRSILGRRSWQAAAQEQAAPEEAHHLRHAARVLTLLQTENGPP</sequence>
<accession>A0A1I2FKA8</accession>
<evidence type="ECO:0000313" key="2">
    <source>
        <dbReference type="Proteomes" id="UP000199645"/>
    </source>
</evidence>
<gene>
    <name evidence="1" type="ORF">SAMN05421541_105421</name>
</gene>
<dbReference type="RefSeq" id="WP_093614463.1">
    <property type="nucleotide sequence ID" value="NZ_BOMT01000037.1"/>
</dbReference>
<organism evidence="1 2">
    <name type="scientific">Actinoplanes philippinensis</name>
    <dbReference type="NCBI Taxonomy" id="35752"/>
    <lineage>
        <taxon>Bacteria</taxon>
        <taxon>Bacillati</taxon>
        <taxon>Actinomycetota</taxon>
        <taxon>Actinomycetes</taxon>
        <taxon>Micromonosporales</taxon>
        <taxon>Micromonosporaceae</taxon>
        <taxon>Actinoplanes</taxon>
    </lineage>
</organism>